<dbReference type="PANTHER" id="PTHR11735:SF11">
    <property type="entry name" value="TRNA THREONYLCARBAMOYLADENOSINE BIOSYNTHESIS PROTEIN TSAB"/>
    <property type="match status" value="1"/>
</dbReference>
<dbReference type="RefSeq" id="WP_242943083.1">
    <property type="nucleotide sequence ID" value="NZ_FOCG01000001.1"/>
</dbReference>
<dbReference type="EMBL" id="FOCG01000001">
    <property type="protein sequence ID" value="SEM66106.1"/>
    <property type="molecule type" value="Genomic_DNA"/>
</dbReference>
<evidence type="ECO:0000259" key="1">
    <source>
        <dbReference type="Pfam" id="PF00814"/>
    </source>
</evidence>
<sequence length="239" mass="25853">MKILAIDTSARAASAAVCDEERILCESYVDVKLTHSETLMPMLDAMLHCAALTLDDLNYLAVSVGPGSFTGLRIGISAVKGMAFPRKIPCIGVSTLEGLAYNLTGQSCIACCAMDARCKQVYTACFDVEGDSVTRLTADEAITITELEENLLQLQSKKPIIMVGDGALLCYNSFGEKSRYQLAPPQLRYQHANSVCRAALQKTAASVGAGELVPAYLRLPQAERELLKKEGTKHDCNRQ</sequence>
<keyword evidence="3" id="KW-1185">Reference proteome</keyword>
<gene>
    <name evidence="2" type="ORF">SAMN05216180_1140</name>
</gene>
<dbReference type="GO" id="GO:0005829">
    <property type="term" value="C:cytosol"/>
    <property type="evidence" value="ECO:0007669"/>
    <property type="project" value="TreeGrafter"/>
</dbReference>
<reference evidence="2 3" key="1">
    <citation type="submission" date="2016-10" db="EMBL/GenBank/DDBJ databases">
        <authorList>
            <person name="de Groot N.N."/>
        </authorList>
    </citation>
    <scope>NUCLEOTIDE SEQUENCE [LARGE SCALE GENOMIC DNA]</scope>
    <source>
        <strain evidence="2 3">CGMCC 1.5070</strain>
    </source>
</reference>
<dbReference type="NCBIfam" id="TIGR03725">
    <property type="entry name" value="T6A_YeaZ"/>
    <property type="match status" value="1"/>
</dbReference>
<accession>A0A1H8A6J6</accession>
<feature type="domain" description="Gcp-like" evidence="1">
    <location>
        <begin position="34"/>
        <end position="198"/>
    </location>
</feature>
<protein>
    <submittedName>
        <fullName evidence="2">tRNA threonylcarbamoyladenosine biosynthesis protein TsaB</fullName>
    </submittedName>
</protein>
<organism evidence="2 3">
    <name type="scientific">Hydrogenoanaerobacterium saccharovorans</name>
    <dbReference type="NCBI Taxonomy" id="474960"/>
    <lineage>
        <taxon>Bacteria</taxon>
        <taxon>Bacillati</taxon>
        <taxon>Bacillota</taxon>
        <taxon>Clostridia</taxon>
        <taxon>Eubacteriales</taxon>
        <taxon>Oscillospiraceae</taxon>
        <taxon>Hydrogenoanaerobacterium</taxon>
    </lineage>
</organism>
<dbReference type="SUPFAM" id="SSF53067">
    <property type="entry name" value="Actin-like ATPase domain"/>
    <property type="match status" value="2"/>
</dbReference>
<evidence type="ECO:0000313" key="2">
    <source>
        <dbReference type="EMBL" id="SEM66106.1"/>
    </source>
</evidence>
<evidence type="ECO:0000313" key="3">
    <source>
        <dbReference type="Proteomes" id="UP000199158"/>
    </source>
</evidence>
<dbReference type="PANTHER" id="PTHR11735">
    <property type="entry name" value="TRNA N6-ADENOSINE THREONYLCARBAMOYLTRANSFERASE"/>
    <property type="match status" value="1"/>
</dbReference>
<dbReference type="InterPro" id="IPR043129">
    <property type="entry name" value="ATPase_NBD"/>
</dbReference>
<dbReference type="Gene3D" id="3.30.420.40">
    <property type="match status" value="2"/>
</dbReference>
<dbReference type="AlphaFoldDB" id="A0A1H8A6J6"/>
<dbReference type="InterPro" id="IPR022496">
    <property type="entry name" value="T6A_TsaB"/>
</dbReference>
<name>A0A1H8A6J6_9FIRM</name>
<dbReference type="Proteomes" id="UP000199158">
    <property type="component" value="Unassembled WGS sequence"/>
</dbReference>
<proteinExistence type="predicted"/>
<dbReference type="STRING" id="474960.SAMN05216180_1140"/>
<dbReference type="CDD" id="cd24032">
    <property type="entry name" value="ASKHA_NBD_TsaB"/>
    <property type="match status" value="1"/>
</dbReference>
<dbReference type="InterPro" id="IPR000905">
    <property type="entry name" value="Gcp-like_dom"/>
</dbReference>
<dbReference type="Pfam" id="PF00814">
    <property type="entry name" value="TsaD"/>
    <property type="match status" value="1"/>
</dbReference>
<dbReference type="GO" id="GO:0002949">
    <property type="term" value="P:tRNA threonylcarbamoyladenosine modification"/>
    <property type="evidence" value="ECO:0007669"/>
    <property type="project" value="InterPro"/>
</dbReference>